<evidence type="ECO:0000313" key="3">
    <source>
        <dbReference type="Proteomes" id="UP000620874"/>
    </source>
</evidence>
<evidence type="ECO:0000256" key="1">
    <source>
        <dbReference type="SAM" id="SignalP"/>
    </source>
</evidence>
<feature type="chain" id="PRO_5045990347" description="Capsule assembly Wzi family protein" evidence="1">
    <location>
        <begin position="22"/>
        <end position="496"/>
    </location>
</feature>
<name>A0ABR8Y4L0_9BACT</name>
<dbReference type="Proteomes" id="UP000620874">
    <property type="component" value="Unassembled WGS sequence"/>
</dbReference>
<keyword evidence="1" id="KW-0732">Signal</keyword>
<comment type="caution">
    <text evidence="2">The sequence shown here is derived from an EMBL/GenBank/DDBJ whole genome shotgun (WGS) entry which is preliminary data.</text>
</comment>
<dbReference type="Gene3D" id="2.40.160.130">
    <property type="entry name" value="Capsule assembly protein Wzi"/>
    <property type="match status" value="1"/>
</dbReference>
<evidence type="ECO:0000313" key="2">
    <source>
        <dbReference type="EMBL" id="MBD8039152.1"/>
    </source>
</evidence>
<evidence type="ECO:0008006" key="4">
    <source>
        <dbReference type="Google" id="ProtNLM"/>
    </source>
</evidence>
<feature type="signal peptide" evidence="1">
    <location>
        <begin position="1"/>
        <end position="21"/>
    </location>
</feature>
<accession>A0ABR8Y4L0</accession>
<dbReference type="RefSeq" id="WP_191762806.1">
    <property type="nucleotide sequence ID" value="NZ_JACSPP010000003.1"/>
</dbReference>
<reference evidence="2 3" key="1">
    <citation type="submission" date="2020-08" db="EMBL/GenBank/DDBJ databases">
        <title>A Genomic Blueprint of the Chicken Gut Microbiome.</title>
        <authorList>
            <person name="Gilroy R."/>
            <person name="Ravi A."/>
            <person name="Getino M."/>
            <person name="Pursley I."/>
            <person name="Horton D.L."/>
            <person name="Alikhan N.-F."/>
            <person name="Baker D."/>
            <person name="Gharbi K."/>
            <person name="Hall N."/>
            <person name="Watson M."/>
            <person name="Adriaenssens E.M."/>
            <person name="Foster-Nyarko E."/>
            <person name="Jarju S."/>
            <person name="Secka A."/>
            <person name="Antonio M."/>
            <person name="Oren A."/>
            <person name="Chaudhuri R."/>
            <person name="La Ragione R.M."/>
            <person name="Hildebrand F."/>
            <person name="Pallen M.J."/>
        </authorList>
    </citation>
    <scope>NUCLEOTIDE SEQUENCE [LARGE SCALE GENOMIC DNA]</scope>
    <source>
        <strain evidence="2 3">Sa1CVN1</strain>
    </source>
</reference>
<dbReference type="EMBL" id="JACSPP010000003">
    <property type="protein sequence ID" value="MBD8039152.1"/>
    <property type="molecule type" value="Genomic_DNA"/>
</dbReference>
<proteinExistence type="predicted"/>
<gene>
    <name evidence="2" type="ORF">H9625_01580</name>
</gene>
<keyword evidence="3" id="KW-1185">Reference proteome</keyword>
<organism evidence="2 3">
    <name type="scientific">Phocaeicola intestinalis</name>
    <dbReference type="NCBI Taxonomy" id="2762212"/>
    <lineage>
        <taxon>Bacteria</taxon>
        <taxon>Pseudomonadati</taxon>
        <taxon>Bacteroidota</taxon>
        <taxon>Bacteroidia</taxon>
        <taxon>Bacteroidales</taxon>
        <taxon>Bacteroidaceae</taxon>
        <taxon>Phocaeicola</taxon>
    </lineage>
</organism>
<dbReference type="InterPro" id="IPR038636">
    <property type="entry name" value="Wzi_sf"/>
</dbReference>
<sequence>MNWKKLTLWLAAGCLSLPAIAQQTDTTLTYRIEASGNLSDGTYAPLWFTANRYGLSSQKPNSGYIRAGLHYGKKLNRHWRIEAGLELAGAADQVSGFVIQQAYADIAWKFLRLSIGSKERPGFPLTKNERLSSGMMVEGPNARPVPQVRIDIPEYVTIPGTGNWLALKGHLAYGAFTDWNWQEDFAAPETNWGKHILYHSKSLMFRIGNREKFPVEFELGLLMAAQFAGAQMLKNADGSSTVSVDMPGGLKSFFKAFIPMSGGSDTPWGDQVNVEGNHLGSWNFALTYYLNDWRFRAYLDHYFDDHSQMVWQYGRWKDGQLGIEIDLPKNRWLSAIVWETMSTKQQTGPLLYDEFAGTLGYQVSASDNYYNNYCYQAWQHWGQGMGNPFLPGPIYNKDGEITFKSNRVRAQHLGIEGDPSEEWNWRILISFARHWGTYQTPLDKQRKQFSSLYEVSYTPQWAKGWGATVGVGLDRGNYLGNSTGGILTIRKTGKIF</sequence>
<protein>
    <recommendedName>
        <fullName evidence="4">Capsule assembly Wzi family protein</fullName>
    </recommendedName>
</protein>